<dbReference type="PROSITE" id="PS51154">
    <property type="entry name" value="MACRO"/>
    <property type="match status" value="1"/>
</dbReference>
<evidence type="ECO:0000313" key="4">
    <source>
        <dbReference type="Proteomes" id="UP000789759"/>
    </source>
</evidence>
<dbReference type="SUPFAM" id="SSF52949">
    <property type="entry name" value="Macro domain-like"/>
    <property type="match status" value="1"/>
</dbReference>
<sequence length="723" mass="84009">MIYRSNNSKAFVSFLQNTYRSVRSAHKKVMSEIELSQIPTLKYLYENGSIKPRSSRKSKSQAIPSYSYNETFNEKISLIQADITRLKVDAIVNAANESLLGGGGECWDLDGCRTGDAKITKGYELPAKHVIHTVGPIGEKEGLLRSAYERSYEVMTENNIKSIAFSNISTGVYGYPRYPAGRVALETTRKWLEDHKNLEEVDRIIFCVFEDENKIAYEELLPLYFPPLPDSNKLVEDIIKLDEDVNKLDDEPKKLISSDESKLDELENGEKQDNETCEKIDSNKHEEDAIKHDNEPKKLISSDESKSDELENGEKQENETGEKEDNKQTEIKKALEQEFPNHEIYLSKVHKAIAKFYCEKRKDISNDAASLYKNLLRKKEEDPCCDIILNNNIAKTNCYDMVLSLFLCVDNHGLSWLVRCALMNNESADSYRWDLAISEEYEKFYAMHCIFHISQNLSRNLEVQLGQQYTEFIKNFYMARNLLIPNIFEHKWAQLTENLMKLSEALETSINEESNKTKYIYWKTQISLMSFVIMLLQALFPKVDKALSRFLIPMMLKVQHIENFLFKPELDTTQFIEDNKDVMQVILCSPVAAFHITHIHKRWYNDIHSSLQKEPYYVAMRFSKNYLQYQLAELMRDNTNKLFTPIADLRNKRKEDINITQRAVRFCWHNILKKLQDLLTKLQEDVLVDSSDNNDDKTCNNDNNDSDNNKDDKKNNPLTEISL</sequence>
<dbReference type="InterPro" id="IPR002589">
    <property type="entry name" value="Macro_dom"/>
</dbReference>
<dbReference type="AlphaFoldDB" id="A0A9N9F101"/>
<name>A0A9N9F101_9GLOM</name>
<feature type="region of interest" description="Disordered" evidence="1">
    <location>
        <begin position="690"/>
        <end position="723"/>
    </location>
</feature>
<dbReference type="PANTHER" id="PTHR11106">
    <property type="entry name" value="GANGLIOSIDE INDUCED DIFFERENTIATION ASSOCIATED PROTEIN 2-RELATED"/>
    <property type="match status" value="1"/>
</dbReference>
<organism evidence="3 4">
    <name type="scientific">Cetraspora pellucida</name>
    <dbReference type="NCBI Taxonomy" id="1433469"/>
    <lineage>
        <taxon>Eukaryota</taxon>
        <taxon>Fungi</taxon>
        <taxon>Fungi incertae sedis</taxon>
        <taxon>Mucoromycota</taxon>
        <taxon>Glomeromycotina</taxon>
        <taxon>Glomeromycetes</taxon>
        <taxon>Diversisporales</taxon>
        <taxon>Gigasporaceae</taxon>
        <taxon>Cetraspora</taxon>
    </lineage>
</organism>
<dbReference type="SMART" id="SM00506">
    <property type="entry name" value="A1pp"/>
    <property type="match status" value="1"/>
</dbReference>
<feature type="region of interest" description="Disordered" evidence="1">
    <location>
        <begin position="252"/>
        <end position="328"/>
    </location>
</feature>
<evidence type="ECO:0000259" key="2">
    <source>
        <dbReference type="PROSITE" id="PS51154"/>
    </source>
</evidence>
<feature type="domain" description="Macro" evidence="2">
    <location>
        <begin position="63"/>
        <end position="225"/>
    </location>
</feature>
<dbReference type="Proteomes" id="UP000789759">
    <property type="component" value="Unassembled WGS sequence"/>
</dbReference>
<dbReference type="Pfam" id="PF01661">
    <property type="entry name" value="Macro"/>
    <property type="match status" value="1"/>
</dbReference>
<dbReference type="PANTHER" id="PTHR11106:SF27">
    <property type="entry name" value="MACRO DOMAIN-CONTAINING PROTEIN"/>
    <property type="match status" value="1"/>
</dbReference>
<comment type="caution">
    <text evidence="3">The sequence shown here is derived from an EMBL/GenBank/DDBJ whole genome shotgun (WGS) entry which is preliminary data.</text>
</comment>
<dbReference type="InterPro" id="IPR043472">
    <property type="entry name" value="Macro_dom-like"/>
</dbReference>
<accession>A0A9N9F101</accession>
<dbReference type="Gene3D" id="3.40.220.10">
    <property type="entry name" value="Leucine Aminopeptidase, subunit E, domain 1"/>
    <property type="match status" value="1"/>
</dbReference>
<dbReference type="EMBL" id="CAJVQA010001057">
    <property type="protein sequence ID" value="CAG8500841.1"/>
    <property type="molecule type" value="Genomic_DNA"/>
</dbReference>
<proteinExistence type="predicted"/>
<gene>
    <name evidence="3" type="ORF">CPELLU_LOCUS2440</name>
</gene>
<dbReference type="CDD" id="cd02908">
    <property type="entry name" value="Macro_OAADPr_deacetylase"/>
    <property type="match status" value="1"/>
</dbReference>
<evidence type="ECO:0000256" key="1">
    <source>
        <dbReference type="SAM" id="MobiDB-lite"/>
    </source>
</evidence>
<protein>
    <submittedName>
        <fullName evidence="3">24190_t:CDS:1</fullName>
    </submittedName>
</protein>
<reference evidence="3" key="1">
    <citation type="submission" date="2021-06" db="EMBL/GenBank/DDBJ databases">
        <authorList>
            <person name="Kallberg Y."/>
            <person name="Tangrot J."/>
            <person name="Rosling A."/>
        </authorList>
    </citation>
    <scope>NUCLEOTIDE SEQUENCE</scope>
    <source>
        <strain evidence="3">FL966</strain>
    </source>
</reference>
<evidence type="ECO:0000313" key="3">
    <source>
        <dbReference type="EMBL" id="CAG8500841.1"/>
    </source>
</evidence>
<dbReference type="OrthoDB" id="6077599at2759"/>
<keyword evidence="4" id="KW-1185">Reference proteome</keyword>